<name>A0A521EI09_9EURY</name>
<dbReference type="Proteomes" id="UP000319712">
    <property type="component" value="Unassembled WGS sequence"/>
</dbReference>
<accession>A0A521EI09</accession>
<feature type="compositionally biased region" description="Acidic residues" evidence="1">
    <location>
        <begin position="23"/>
        <end position="32"/>
    </location>
</feature>
<evidence type="ECO:0000313" key="2">
    <source>
        <dbReference type="EMBL" id="SMO83568.1"/>
    </source>
</evidence>
<evidence type="ECO:0000313" key="3">
    <source>
        <dbReference type="Proteomes" id="UP000319712"/>
    </source>
</evidence>
<evidence type="ECO:0000256" key="1">
    <source>
        <dbReference type="SAM" id="MobiDB-lite"/>
    </source>
</evidence>
<organism evidence="2 3">
    <name type="scientific">Halorubrum cibi</name>
    <dbReference type="NCBI Taxonomy" id="413815"/>
    <lineage>
        <taxon>Archaea</taxon>
        <taxon>Methanobacteriati</taxon>
        <taxon>Methanobacteriota</taxon>
        <taxon>Stenosarchaea group</taxon>
        <taxon>Halobacteria</taxon>
        <taxon>Halobacteriales</taxon>
        <taxon>Haloferacaceae</taxon>
        <taxon>Halorubrum</taxon>
    </lineage>
</organism>
<proteinExistence type="predicted"/>
<feature type="compositionally biased region" description="Basic and acidic residues" evidence="1">
    <location>
        <begin position="1"/>
        <end position="19"/>
    </location>
</feature>
<keyword evidence="3" id="KW-1185">Reference proteome</keyword>
<dbReference type="AlphaFoldDB" id="A0A521EI09"/>
<feature type="region of interest" description="Disordered" evidence="1">
    <location>
        <begin position="1"/>
        <end position="32"/>
    </location>
</feature>
<gene>
    <name evidence="2" type="ORF">SAMN06264867_1117</name>
</gene>
<sequence>MNWESERDMAKDVEEHAELYDALADDDEDDTE</sequence>
<dbReference type="EMBL" id="FXTD01000011">
    <property type="protein sequence ID" value="SMO83568.1"/>
    <property type="molecule type" value="Genomic_DNA"/>
</dbReference>
<reference evidence="2 3" key="1">
    <citation type="submission" date="2017-05" db="EMBL/GenBank/DDBJ databases">
        <authorList>
            <person name="Varghese N."/>
            <person name="Submissions S."/>
        </authorList>
    </citation>
    <scope>NUCLEOTIDE SEQUENCE [LARGE SCALE GENOMIC DNA]</scope>
    <source>
        <strain evidence="2 3">DSM 19504</strain>
    </source>
</reference>
<protein>
    <submittedName>
        <fullName evidence="2">Uncharacterized protein</fullName>
    </submittedName>
</protein>